<comment type="caution">
    <text evidence="4">The sequence shown here is derived from an EMBL/GenBank/DDBJ whole genome shotgun (WGS) entry which is preliminary data.</text>
</comment>
<organism evidence="4 5">
    <name type="scientific">Streptomyces ipomoeae 91-03</name>
    <dbReference type="NCBI Taxonomy" id="698759"/>
    <lineage>
        <taxon>Bacteria</taxon>
        <taxon>Bacillati</taxon>
        <taxon>Actinomycetota</taxon>
        <taxon>Actinomycetes</taxon>
        <taxon>Kitasatosporales</taxon>
        <taxon>Streptomycetaceae</taxon>
        <taxon>Streptomyces</taxon>
    </lineage>
</organism>
<dbReference type="EMBL" id="AEJC01000102">
    <property type="protein sequence ID" value="EKX68088.1"/>
    <property type="molecule type" value="Genomic_DNA"/>
</dbReference>
<dbReference type="Proteomes" id="UP000010411">
    <property type="component" value="Unassembled WGS sequence"/>
</dbReference>
<dbReference type="InterPro" id="IPR047110">
    <property type="entry name" value="GABD/Sad-like"/>
</dbReference>
<evidence type="ECO:0000256" key="2">
    <source>
        <dbReference type="SAM" id="MobiDB-lite"/>
    </source>
</evidence>
<evidence type="ECO:0000259" key="3">
    <source>
        <dbReference type="Pfam" id="PF00171"/>
    </source>
</evidence>
<dbReference type="GO" id="GO:0004777">
    <property type="term" value="F:succinate-semialdehyde dehydrogenase (NAD+) activity"/>
    <property type="evidence" value="ECO:0007669"/>
    <property type="project" value="TreeGrafter"/>
</dbReference>
<proteinExistence type="predicted"/>
<dbReference type="PANTHER" id="PTHR43217:SF1">
    <property type="entry name" value="SUCCINATE SEMIALDEHYDE DEHYDROGENASE [NAD(P)+] SAD"/>
    <property type="match status" value="1"/>
</dbReference>
<dbReference type="PATRIC" id="fig|698759.3.peg.1359"/>
<feature type="compositionally biased region" description="Basic residues" evidence="2">
    <location>
        <begin position="59"/>
        <end position="69"/>
    </location>
</feature>
<protein>
    <submittedName>
        <fullName evidence="4">Succinic semialdehyde dehydrogenase domain protein</fullName>
    </submittedName>
</protein>
<dbReference type="Pfam" id="PF00171">
    <property type="entry name" value="Aldedh"/>
    <property type="match status" value="1"/>
</dbReference>
<dbReference type="Gene3D" id="3.40.605.10">
    <property type="entry name" value="Aldehyde Dehydrogenase, Chain A, domain 1"/>
    <property type="match status" value="1"/>
</dbReference>
<evidence type="ECO:0000256" key="1">
    <source>
        <dbReference type="ARBA" id="ARBA00023002"/>
    </source>
</evidence>
<dbReference type="Gene3D" id="3.40.309.10">
    <property type="entry name" value="Aldehyde Dehydrogenase, Chain A, domain 2"/>
    <property type="match status" value="1"/>
</dbReference>
<sequence>MLRQQRLDHRPQVVADLPRLPPCHGHTPQQHGITYISTVPQHDLSARTPKGRAGTGRFGRFRGPGRHRPGHTRLRRGDLGAAGRHHRCPDDEDAVRPANATTYGLGLSVWTADPAVASPRPDGSPAARFVNAIIASDPHLPFGGTRHSGYDRELAVAGIREFTNSTYWVAA</sequence>
<dbReference type="InterPro" id="IPR016162">
    <property type="entry name" value="Ald_DH_N"/>
</dbReference>
<dbReference type="PANTHER" id="PTHR43217">
    <property type="entry name" value="SUCCINATE SEMIALDEHYDE DEHYDROGENASE [NAD(P)+] SAD"/>
    <property type="match status" value="1"/>
</dbReference>
<evidence type="ECO:0000313" key="5">
    <source>
        <dbReference type="Proteomes" id="UP000010411"/>
    </source>
</evidence>
<feature type="domain" description="Aldehyde dehydrogenase" evidence="3">
    <location>
        <begin position="88"/>
        <end position="165"/>
    </location>
</feature>
<gene>
    <name evidence="4" type="ORF">STRIP9103_00074</name>
</gene>
<evidence type="ECO:0000313" key="4">
    <source>
        <dbReference type="EMBL" id="EKX68088.1"/>
    </source>
</evidence>
<keyword evidence="1" id="KW-0560">Oxidoreductase</keyword>
<dbReference type="InterPro" id="IPR016163">
    <property type="entry name" value="Ald_DH_C"/>
</dbReference>
<feature type="region of interest" description="Disordered" evidence="2">
    <location>
        <begin position="46"/>
        <end position="69"/>
    </location>
</feature>
<name>L1L649_9ACTN</name>
<dbReference type="InterPro" id="IPR016161">
    <property type="entry name" value="Ald_DH/histidinol_DH"/>
</dbReference>
<dbReference type="SUPFAM" id="SSF53720">
    <property type="entry name" value="ALDH-like"/>
    <property type="match status" value="1"/>
</dbReference>
<dbReference type="InterPro" id="IPR015590">
    <property type="entry name" value="Aldehyde_DH_dom"/>
</dbReference>
<dbReference type="AlphaFoldDB" id="L1L649"/>
<reference evidence="4 5" key="1">
    <citation type="submission" date="2012-11" db="EMBL/GenBank/DDBJ databases">
        <authorList>
            <person name="Huguet-Tapia J.C."/>
            <person name="Durkin A.S."/>
            <person name="Pettis G.S."/>
            <person name="Badger J.H."/>
        </authorList>
    </citation>
    <scope>NUCLEOTIDE SEQUENCE [LARGE SCALE GENOMIC DNA]</scope>
    <source>
        <strain evidence="4 5">91-03</strain>
    </source>
</reference>
<keyword evidence="5" id="KW-1185">Reference proteome</keyword>
<accession>L1L649</accession>